<dbReference type="PANTHER" id="PTHR37312:SF1">
    <property type="entry name" value="MEMBRANE-BOUND ACYLTRANSFERASE YKRP-RELATED"/>
    <property type="match status" value="1"/>
</dbReference>
<dbReference type="OrthoDB" id="6623990at2"/>
<evidence type="ECO:0000259" key="3">
    <source>
        <dbReference type="Pfam" id="PF01757"/>
    </source>
</evidence>
<feature type="region of interest" description="Disordered" evidence="1">
    <location>
        <begin position="356"/>
        <end position="385"/>
    </location>
</feature>
<feature type="transmembrane region" description="Helical" evidence="2">
    <location>
        <begin position="275"/>
        <end position="293"/>
    </location>
</feature>
<protein>
    <recommendedName>
        <fullName evidence="3">Acyltransferase 3 domain-containing protein</fullName>
    </recommendedName>
</protein>
<feature type="transmembrane region" description="Helical" evidence="2">
    <location>
        <begin position="305"/>
        <end position="328"/>
    </location>
</feature>
<evidence type="ECO:0000313" key="5">
    <source>
        <dbReference type="Proteomes" id="UP000598297"/>
    </source>
</evidence>
<feature type="transmembrane region" description="Helical" evidence="2">
    <location>
        <begin position="129"/>
        <end position="147"/>
    </location>
</feature>
<feature type="transmembrane region" description="Helical" evidence="2">
    <location>
        <begin position="152"/>
        <end position="168"/>
    </location>
</feature>
<dbReference type="RefSeq" id="WP_161693182.1">
    <property type="nucleotide sequence ID" value="NZ_JAAAHS010000008.1"/>
</dbReference>
<feature type="compositionally biased region" description="Low complexity" evidence="1">
    <location>
        <begin position="358"/>
        <end position="385"/>
    </location>
</feature>
<evidence type="ECO:0000313" key="4">
    <source>
        <dbReference type="EMBL" id="NBE50280.1"/>
    </source>
</evidence>
<dbReference type="Proteomes" id="UP000598297">
    <property type="component" value="Unassembled WGS sequence"/>
</dbReference>
<organism evidence="4 5">
    <name type="scientific">Streptomyces boluensis</name>
    <dbReference type="NCBI Taxonomy" id="1775135"/>
    <lineage>
        <taxon>Bacteria</taxon>
        <taxon>Bacillati</taxon>
        <taxon>Actinomycetota</taxon>
        <taxon>Actinomycetes</taxon>
        <taxon>Kitasatosporales</taxon>
        <taxon>Streptomycetaceae</taxon>
        <taxon>Streptomyces</taxon>
    </lineage>
</organism>
<sequence length="385" mass="41848">MTLSATLDPLRRHLTQARARPPSEGRDPFFDNAKFLLVVLVVIGHNWGVLVRDMETAKAAYSVVYLFHMPAFVLLCGVFSRGFTGTGPQVRALLARVLAPYLFFNVAYKALGTHVTGAPFALTPTEPTYLLWFLVALFLWRITAPLWRAVRYPVAVSVVVSLAAGLTTMGYELALPRVLMFLPWFVLGLQLRPEHFHRLRTPAVRRCALPALLTALGVAYVLAPDLNANWFYMRANHTELQTGSLEYLGIRLVLFAVAAALVVAFLALVPARRTWFTALGAVTMFPFLVHGLLVQAGQAYGLYELVGRLGAAAVPLLALFGVAVTVLLSSAPVRRVLRPVVEPRFPPCLIPADRSDRASAQLSGSSAQSAGSSAQSAGREAASQS</sequence>
<dbReference type="AlphaFoldDB" id="A0A964URA0"/>
<reference evidence="4" key="1">
    <citation type="submission" date="2020-01" db="EMBL/GenBank/DDBJ databases">
        <title>Whole-genome analyses of novel actinobacteria.</title>
        <authorList>
            <person name="Sahin N."/>
        </authorList>
    </citation>
    <scope>NUCLEOTIDE SEQUENCE</scope>
    <source>
        <strain evidence="4">YC537</strain>
    </source>
</reference>
<dbReference type="GO" id="GO:0016747">
    <property type="term" value="F:acyltransferase activity, transferring groups other than amino-acyl groups"/>
    <property type="evidence" value="ECO:0007669"/>
    <property type="project" value="InterPro"/>
</dbReference>
<feature type="transmembrane region" description="Helical" evidence="2">
    <location>
        <begin position="33"/>
        <end position="51"/>
    </location>
</feature>
<gene>
    <name evidence="4" type="ORF">GUY60_02310</name>
</gene>
<evidence type="ECO:0000256" key="2">
    <source>
        <dbReference type="SAM" id="Phobius"/>
    </source>
</evidence>
<proteinExistence type="predicted"/>
<dbReference type="EMBL" id="JAAAHS010000008">
    <property type="protein sequence ID" value="NBE50280.1"/>
    <property type="molecule type" value="Genomic_DNA"/>
</dbReference>
<feature type="transmembrane region" description="Helical" evidence="2">
    <location>
        <begin position="63"/>
        <end position="83"/>
    </location>
</feature>
<dbReference type="PANTHER" id="PTHR37312">
    <property type="entry name" value="MEMBRANE-BOUND ACYLTRANSFERASE YKRP-RELATED"/>
    <property type="match status" value="1"/>
</dbReference>
<name>A0A964URA0_9ACTN</name>
<feature type="transmembrane region" description="Helical" evidence="2">
    <location>
        <begin position="248"/>
        <end position="268"/>
    </location>
</feature>
<accession>A0A964URA0</accession>
<evidence type="ECO:0000256" key="1">
    <source>
        <dbReference type="SAM" id="MobiDB-lite"/>
    </source>
</evidence>
<dbReference type="InterPro" id="IPR052734">
    <property type="entry name" value="Nod_factor_acetyltransferase"/>
</dbReference>
<dbReference type="Pfam" id="PF01757">
    <property type="entry name" value="Acyl_transf_3"/>
    <property type="match status" value="1"/>
</dbReference>
<comment type="caution">
    <text evidence="4">The sequence shown here is derived from an EMBL/GenBank/DDBJ whole genome shotgun (WGS) entry which is preliminary data.</text>
</comment>
<keyword evidence="2" id="KW-0472">Membrane</keyword>
<feature type="transmembrane region" description="Helical" evidence="2">
    <location>
        <begin position="174"/>
        <end position="191"/>
    </location>
</feature>
<keyword evidence="5" id="KW-1185">Reference proteome</keyword>
<dbReference type="InterPro" id="IPR002656">
    <property type="entry name" value="Acyl_transf_3_dom"/>
</dbReference>
<keyword evidence="2" id="KW-1133">Transmembrane helix</keyword>
<feature type="transmembrane region" description="Helical" evidence="2">
    <location>
        <begin position="203"/>
        <end position="223"/>
    </location>
</feature>
<feature type="domain" description="Acyltransferase 3" evidence="3">
    <location>
        <begin position="28"/>
        <end position="329"/>
    </location>
</feature>
<keyword evidence="2" id="KW-0812">Transmembrane</keyword>